<dbReference type="AlphaFoldDB" id="A0A410G5J3"/>
<keyword evidence="1" id="KW-1133">Transmembrane helix</keyword>
<evidence type="ECO:0000313" key="2">
    <source>
        <dbReference type="EMBL" id="QAA82547.1"/>
    </source>
</evidence>
<organism evidence="2 3">
    <name type="scientific">Aequorivita ciconiae</name>
    <dbReference type="NCBI Taxonomy" id="2494375"/>
    <lineage>
        <taxon>Bacteria</taxon>
        <taxon>Pseudomonadati</taxon>
        <taxon>Bacteroidota</taxon>
        <taxon>Flavobacteriia</taxon>
        <taxon>Flavobacteriales</taxon>
        <taxon>Flavobacteriaceae</taxon>
        <taxon>Aequorivita</taxon>
    </lineage>
</organism>
<feature type="transmembrane region" description="Helical" evidence="1">
    <location>
        <begin position="41"/>
        <end position="66"/>
    </location>
</feature>
<sequence>MNRGGFSWKRLLGVSRAKSNISRKIGIPLTKSGRNQKVGGIVTKGCLGILAVMSLPLFLMILIIMFKFTT</sequence>
<name>A0A410G5J3_9FLAO</name>
<evidence type="ECO:0000313" key="3">
    <source>
        <dbReference type="Proteomes" id="UP000285517"/>
    </source>
</evidence>
<gene>
    <name evidence="2" type="ORF">EI546_12820</name>
</gene>
<evidence type="ECO:0008006" key="4">
    <source>
        <dbReference type="Google" id="ProtNLM"/>
    </source>
</evidence>
<keyword evidence="1" id="KW-0472">Membrane</keyword>
<protein>
    <recommendedName>
        <fullName evidence="4">DUF5808 domain-containing protein</fullName>
    </recommendedName>
</protein>
<keyword evidence="3" id="KW-1185">Reference proteome</keyword>
<reference evidence="2 3" key="1">
    <citation type="submission" date="2019-01" db="EMBL/GenBank/DDBJ databases">
        <title>Complete genome sequencing of Aequorivita sp. H23M31.</title>
        <authorList>
            <person name="Bae J.-W."/>
        </authorList>
    </citation>
    <scope>NUCLEOTIDE SEQUENCE [LARGE SCALE GENOMIC DNA]</scope>
    <source>
        <strain evidence="2 3">H23M31</strain>
    </source>
</reference>
<proteinExistence type="predicted"/>
<dbReference type="EMBL" id="CP034951">
    <property type="protein sequence ID" value="QAA82547.1"/>
    <property type="molecule type" value="Genomic_DNA"/>
</dbReference>
<dbReference type="Proteomes" id="UP000285517">
    <property type="component" value="Chromosome"/>
</dbReference>
<keyword evidence="1" id="KW-0812">Transmembrane</keyword>
<evidence type="ECO:0000256" key="1">
    <source>
        <dbReference type="SAM" id="Phobius"/>
    </source>
</evidence>
<dbReference type="OrthoDB" id="1451271at2"/>
<accession>A0A410G5J3</accession>
<dbReference type="KEGG" id="aev:EI546_12820"/>